<dbReference type="AlphaFoldDB" id="T0H010"/>
<name>T0H010_9SPHN</name>
<accession>T0H010</accession>
<keyword evidence="2" id="KW-1185">Reference proteome</keyword>
<dbReference type="PATRIC" id="fig|1329909.3.peg.2421"/>
<dbReference type="EMBL" id="ATHO01000109">
    <property type="protein sequence ID" value="EQB05463.1"/>
    <property type="molecule type" value="Genomic_DNA"/>
</dbReference>
<proteinExistence type="predicted"/>
<dbReference type="Proteomes" id="UP000015525">
    <property type="component" value="Unassembled WGS sequence"/>
</dbReference>
<evidence type="ECO:0000313" key="1">
    <source>
        <dbReference type="EMBL" id="EQB05463.1"/>
    </source>
</evidence>
<protein>
    <submittedName>
        <fullName evidence="1">Uncharacterized protein</fullName>
    </submittedName>
</protein>
<sequence>MANPKGEWPGAAAAAISAMMNPAQIPKFAARSAACSVDPALARLDKEWL</sequence>
<comment type="caution">
    <text evidence="1">The sequence shown here is derived from an EMBL/GenBank/DDBJ whole genome shotgun (WGS) entry which is preliminary data.</text>
</comment>
<organism evidence="1 2">
    <name type="scientific">Sphingobium quisquiliarum P25</name>
    <dbReference type="NCBI Taxonomy" id="1329909"/>
    <lineage>
        <taxon>Bacteria</taxon>
        <taxon>Pseudomonadati</taxon>
        <taxon>Pseudomonadota</taxon>
        <taxon>Alphaproteobacteria</taxon>
        <taxon>Sphingomonadales</taxon>
        <taxon>Sphingomonadaceae</taxon>
        <taxon>Sphingobium</taxon>
    </lineage>
</organism>
<evidence type="ECO:0000313" key="2">
    <source>
        <dbReference type="Proteomes" id="UP000015525"/>
    </source>
</evidence>
<reference evidence="1 2" key="1">
    <citation type="journal article" date="2013" name="Genome Announc.">
        <title>Draft Genome Sequence of Sphingobium quisquiliarum Strain P25T, a Novel Hexachlorocyclohexane (HCH)-Degrading Bacterium Isolated from an HCH Dumpsite.</title>
        <authorList>
            <person name="Kumar Singh A."/>
            <person name="Sangwan N."/>
            <person name="Sharma A."/>
            <person name="Gupta V."/>
            <person name="Khurana J.P."/>
            <person name="Lal R."/>
        </authorList>
    </citation>
    <scope>NUCLEOTIDE SEQUENCE [LARGE SCALE GENOMIC DNA]</scope>
    <source>
        <strain evidence="1 2">P25</strain>
    </source>
</reference>
<gene>
    <name evidence="1" type="ORF">L288_12520</name>
</gene>